<organism evidence="2 3">
    <name type="scientific">Clostridium niameyense</name>
    <dbReference type="NCBI Taxonomy" id="1622073"/>
    <lineage>
        <taxon>Bacteria</taxon>
        <taxon>Bacillati</taxon>
        <taxon>Bacillota</taxon>
        <taxon>Clostridia</taxon>
        <taxon>Eubacteriales</taxon>
        <taxon>Clostridiaceae</taxon>
        <taxon>Clostridium</taxon>
    </lineage>
</organism>
<reference evidence="2 3" key="1">
    <citation type="submission" date="2019-04" db="EMBL/GenBank/DDBJ databases">
        <title>Genome sequencing of Clostridium botulinum Groups I-IV and Clostridium butyricum.</title>
        <authorList>
            <person name="Brunt J."/>
            <person name="Van Vliet A.H.M."/>
            <person name="Stringer S.C."/>
            <person name="Carter A.T."/>
            <person name="Peck M.W."/>
        </authorList>
    </citation>
    <scope>NUCLEOTIDE SEQUENCE [LARGE SCALE GENOMIC DNA]</scope>
    <source>
        <strain evidence="2 3">IFR 18/094</strain>
    </source>
</reference>
<sequence length="99" mass="11599">MNNKLLTQKDLAQRWQMSVKSIEEYRKAGIIPVVEGIPAIRFNLQTIMELEGTKLERFSPLERKRMERELELLKQENEKLRSVLSKALSELAPVMMLNE</sequence>
<proteinExistence type="predicted"/>
<dbReference type="RefSeq" id="WP_163248756.1">
    <property type="nucleotide sequence ID" value="NZ_SXDP01000002.1"/>
</dbReference>
<gene>
    <name evidence="2" type="ORF">FDF74_04760</name>
</gene>
<keyword evidence="2" id="KW-0808">Transferase</keyword>
<feature type="coiled-coil region" evidence="1">
    <location>
        <begin position="63"/>
        <end position="90"/>
    </location>
</feature>
<dbReference type="SUPFAM" id="SSF46955">
    <property type="entry name" value="Putative DNA-binding domain"/>
    <property type="match status" value="1"/>
</dbReference>
<keyword evidence="1" id="KW-0175">Coiled coil</keyword>
<dbReference type="EMBL" id="SXDP01000002">
    <property type="protein sequence ID" value="NEZ46526.1"/>
    <property type="molecule type" value="Genomic_DNA"/>
</dbReference>
<keyword evidence="3" id="KW-1185">Reference proteome</keyword>
<dbReference type="AlphaFoldDB" id="A0A6M0R8H8"/>
<evidence type="ECO:0000256" key="1">
    <source>
        <dbReference type="SAM" id="Coils"/>
    </source>
</evidence>
<protein>
    <submittedName>
        <fullName evidence="2">Histidine kinase</fullName>
    </submittedName>
</protein>
<comment type="caution">
    <text evidence="2">The sequence shown here is derived from an EMBL/GenBank/DDBJ whole genome shotgun (WGS) entry which is preliminary data.</text>
</comment>
<dbReference type="Proteomes" id="UP000473885">
    <property type="component" value="Unassembled WGS sequence"/>
</dbReference>
<accession>A0A6M0R8H8</accession>
<keyword evidence="2" id="KW-0418">Kinase</keyword>
<evidence type="ECO:0000313" key="2">
    <source>
        <dbReference type="EMBL" id="NEZ46526.1"/>
    </source>
</evidence>
<name>A0A6M0R8H8_9CLOT</name>
<evidence type="ECO:0000313" key="3">
    <source>
        <dbReference type="Proteomes" id="UP000473885"/>
    </source>
</evidence>
<dbReference type="InterPro" id="IPR009061">
    <property type="entry name" value="DNA-bd_dom_put_sf"/>
</dbReference>
<dbReference type="GO" id="GO:0016301">
    <property type="term" value="F:kinase activity"/>
    <property type="evidence" value="ECO:0007669"/>
    <property type="project" value="UniProtKB-KW"/>
</dbReference>